<feature type="transmembrane region" description="Helical" evidence="1">
    <location>
        <begin position="72"/>
        <end position="92"/>
    </location>
</feature>
<feature type="transmembrane region" description="Helical" evidence="1">
    <location>
        <begin position="252"/>
        <end position="270"/>
    </location>
</feature>
<sequence>MRLIKSIFDFYLNASVHVGLAVMALTGVTLVLLDIPLNYFLLGFTGCSTVVCYNFIKYGVEAEKYLIVSNLYHRYIQIFSFLCFGLAMYFMSQLDQKLWWTIGVLGLVSTLYAVPLLPKSGNLRSLGGMKIFIVALVWAGFTVLLPILDAQLPYSWDIGVLFAQRFLLVLILILPFEIRDLKWDSMDLRTLPQILGVQRTKKVGVGLIISFLLLTFLRDDIKVTEVLTRIVIGTVLLALFRSKLDFGKRYLASFWVEGIPMFWLAILWVLKGMV</sequence>
<gene>
    <name evidence="2" type="ORF">FGG15_08750</name>
</gene>
<dbReference type="EMBL" id="VCNI01000001">
    <property type="protein sequence ID" value="TMU57620.1"/>
    <property type="molecule type" value="Genomic_DNA"/>
</dbReference>
<reference evidence="2 3" key="1">
    <citation type="submission" date="2019-05" db="EMBL/GenBank/DDBJ databases">
        <title>Flagellimonas sp. AsT0115, sp. nov., isolated from a marine red algae, Asparagopsis taxiformis.</title>
        <authorList>
            <person name="Kim J."/>
            <person name="Jeong S.E."/>
            <person name="Jeon C.O."/>
        </authorList>
    </citation>
    <scope>NUCLEOTIDE SEQUENCE [LARGE SCALE GENOMIC DNA]</scope>
    <source>
        <strain evidence="2 3">AsT0115</strain>
    </source>
</reference>
<evidence type="ECO:0000256" key="1">
    <source>
        <dbReference type="SAM" id="Phobius"/>
    </source>
</evidence>
<feature type="transmembrane region" description="Helical" evidence="1">
    <location>
        <begin position="39"/>
        <end position="60"/>
    </location>
</feature>
<dbReference type="RefSeq" id="WP_138835259.1">
    <property type="nucleotide sequence ID" value="NZ_VCNI01000001.1"/>
</dbReference>
<dbReference type="Proteomes" id="UP000751614">
    <property type="component" value="Unassembled WGS sequence"/>
</dbReference>
<name>A0ABY2WS92_9FLAO</name>
<proteinExistence type="predicted"/>
<protein>
    <recommendedName>
        <fullName evidence="4">UbiA prenyltransferase family protein</fullName>
    </recommendedName>
</protein>
<keyword evidence="3" id="KW-1185">Reference proteome</keyword>
<organism evidence="2 3">
    <name type="scientific">Flagellimonas algicola</name>
    <dbReference type="NCBI Taxonomy" id="2583815"/>
    <lineage>
        <taxon>Bacteria</taxon>
        <taxon>Pseudomonadati</taxon>
        <taxon>Bacteroidota</taxon>
        <taxon>Flavobacteriia</taxon>
        <taxon>Flavobacteriales</taxon>
        <taxon>Flavobacteriaceae</taxon>
        <taxon>Flagellimonas</taxon>
    </lineage>
</organism>
<feature type="transmembrane region" description="Helical" evidence="1">
    <location>
        <begin position="154"/>
        <end position="178"/>
    </location>
</feature>
<evidence type="ECO:0008006" key="4">
    <source>
        <dbReference type="Google" id="ProtNLM"/>
    </source>
</evidence>
<keyword evidence="1" id="KW-1133">Transmembrane helix</keyword>
<comment type="caution">
    <text evidence="2">The sequence shown here is derived from an EMBL/GenBank/DDBJ whole genome shotgun (WGS) entry which is preliminary data.</text>
</comment>
<accession>A0ABY2WS92</accession>
<keyword evidence="1" id="KW-0472">Membrane</keyword>
<evidence type="ECO:0000313" key="2">
    <source>
        <dbReference type="EMBL" id="TMU57620.1"/>
    </source>
</evidence>
<evidence type="ECO:0000313" key="3">
    <source>
        <dbReference type="Proteomes" id="UP000751614"/>
    </source>
</evidence>
<feature type="transmembrane region" description="Helical" evidence="1">
    <location>
        <begin position="12"/>
        <end position="33"/>
    </location>
</feature>
<feature type="transmembrane region" description="Helical" evidence="1">
    <location>
        <begin position="129"/>
        <end position="148"/>
    </location>
</feature>
<feature type="transmembrane region" description="Helical" evidence="1">
    <location>
        <begin position="98"/>
        <end position="117"/>
    </location>
</feature>
<keyword evidence="1" id="KW-0812">Transmembrane</keyword>